<evidence type="ECO:0000256" key="1">
    <source>
        <dbReference type="SAM" id="Phobius"/>
    </source>
</evidence>
<protein>
    <submittedName>
        <fullName evidence="2">Uncharacterized protein</fullName>
    </submittedName>
</protein>
<name>A0A2S9J9X3_9HYPH</name>
<dbReference type="RefSeq" id="WP_105738176.1">
    <property type="nucleotide sequence ID" value="NZ_PVBT01000011.1"/>
</dbReference>
<gene>
    <name evidence="2" type="ORF">C5750_25600</name>
</gene>
<comment type="caution">
    <text evidence="2">The sequence shown here is derived from an EMBL/GenBank/DDBJ whole genome shotgun (WGS) entry which is preliminary data.</text>
</comment>
<dbReference type="Proteomes" id="UP000238563">
    <property type="component" value="Unassembled WGS sequence"/>
</dbReference>
<accession>A0A2S9J9X3</accession>
<sequence length="98" mass="10989">MHRSNIEREPEYVRERTGGPQNLGRVYLLSLALCAALIATTAVGYESEWPDIMTVTASTTNTGLYKRADSKTSLTFCHTVEHSSQANLKPASWRRFDI</sequence>
<organism evidence="2 3">
    <name type="scientific">Phyllobacterium myrsinacearum</name>
    <dbReference type="NCBI Taxonomy" id="28101"/>
    <lineage>
        <taxon>Bacteria</taxon>
        <taxon>Pseudomonadati</taxon>
        <taxon>Pseudomonadota</taxon>
        <taxon>Alphaproteobacteria</taxon>
        <taxon>Hyphomicrobiales</taxon>
        <taxon>Phyllobacteriaceae</taxon>
        <taxon>Phyllobacterium</taxon>
    </lineage>
</organism>
<evidence type="ECO:0000313" key="3">
    <source>
        <dbReference type="Proteomes" id="UP000238563"/>
    </source>
</evidence>
<reference evidence="2 3" key="1">
    <citation type="submission" date="2018-02" db="EMBL/GenBank/DDBJ databases">
        <title>The draft genome of Phyllobacterium myrsinacearum DSM5892.</title>
        <authorList>
            <person name="Li L."/>
            <person name="Liu L."/>
            <person name="Zhang X."/>
            <person name="Wang T."/>
        </authorList>
    </citation>
    <scope>NUCLEOTIDE SEQUENCE [LARGE SCALE GENOMIC DNA]</scope>
    <source>
        <strain evidence="2 3">DSM 5892</strain>
    </source>
</reference>
<keyword evidence="1" id="KW-0812">Transmembrane</keyword>
<keyword evidence="1" id="KW-1133">Transmembrane helix</keyword>
<keyword evidence="1" id="KW-0472">Membrane</keyword>
<keyword evidence="3" id="KW-1185">Reference proteome</keyword>
<proteinExistence type="predicted"/>
<dbReference type="OrthoDB" id="8454894at2"/>
<dbReference type="EMBL" id="PVBT01000011">
    <property type="protein sequence ID" value="PRD49559.1"/>
    <property type="molecule type" value="Genomic_DNA"/>
</dbReference>
<feature type="transmembrane region" description="Helical" evidence="1">
    <location>
        <begin position="26"/>
        <end position="45"/>
    </location>
</feature>
<evidence type="ECO:0000313" key="2">
    <source>
        <dbReference type="EMBL" id="PRD49559.1"/>
    </source>
</evidence>
<dbReference type="AlphaFoldDB" id="A0A2S9J9X3"/>